<keyword evidence="7" id="KW-1185">Reference proteome</keyword>
<dbReference type="PANTHER" id="PTHR42679:SF2">
    <property type="entry name" value="S-METHYL-5'-THIOADENOSINE PHOSPHORYLASE"/>
    <property type="match status" value="1"/>
</dbReference>
<feature type="site" description="Important for substrate specificity" evidence="4">
    <location>
        <position position="172"/>
    </location>
</feature>
<feature type="binding site" evidence="4">
    <location>
        <position position="12"/>
    </location>
    <ligand>
        <name>phosphate</name>
        <dbReference type="ChEBI" id="CHEBI:43474"/>
    </ligand>
</feature>
<dbReference type="NCBIfam" id="TIGR01694">
    <property type="entry name" value="MTAP"/>
    <property type="match status" value="1"/>
</dbReference>
<evidence type="ECO:0000256" key="4">
    <source>
        <dbReference type="HAMAP-Rule" id="MF_03155"/>
    </source>
</evidence>
<dbReference type="GO" id="GO:0006166">
    <property type="term" value="P:purine ribonucleoside salvage"/>
    <property type="evidence" value="ECO:0007669"/>
    <property type="project" value="UniProtKB-KW"/>
</dbReference>
<dbReference type="EMBL" id="JBAMIC010000011">
    <property type="protein sequence ID" value="KAK7100032.1"/>
    <property type="molecule type" value="Genomic_DNA"/>
</dbReference>
<accession>A0AAN9B762</accession>
<gene>
    <name evidence="6" type="ORF">V1264_023043</name>
</gene>
<dbReference type="HAMAP" id="MF_01963">
    <property type="entry name" value="MTAP"/>
    <property type="match status" value="1"/>
</dbReference>
<keyword evidence="2 4" id="KW-0808">Transferase</keyword>
<evidence type="ECO:0000256" key="3">
    <source>
        <dbReference type="ARBA" id="ARBA00022726"/>
    </source>
</evidence>
<comment type="catalytic activity">
    <reaction evidence="4">
        <text>S-methyl-5'-thioadenosine + phosphate = 5-(methylsulfanyl)-alpha-D-ribose 1-phosphate + adenine</text>
        <dbReference type="Rhea" id="RHEA:11852"/>
        <dbReference type="ChEBI" id="CHEBI:16708"/>
        <dbReference type="ChEBI" id="CHEBI:17509"/>
        <dbReference type="ChEBI" id="CHEBI:43474"/>
        <dbReference type="ChEBI" id="CHEBI:58533"/>
        <dbReference type="EC" id="2.4.2.28"/>
    </reaction>
</comment>
<feature type="binding site" evidence="4">
    <location>
        <begin position="87"/>
        <end position="88"/>
    </location>
    <ligand>
        <name>phosphate</name>
        <dbReference type="ChEBI" id="CHEBI:43474"/>
    </ligand>
</feature>
<dbReference type="Gene3D" id="3.40.50.1580">
    <property type="entry name" value="Nucleoside phosphorylase domain"/>
    <property type="match status" value="1"/>
</dbReference>
<dbReference type="InterPro" id="IPR000845">
    <property type="entry name" value="Nucleoside_phosphorylase_d"/>
</dbReference>
<dbReference type="InterPro" id="IPR035994">
    <property type="entry name" value="Nucleoside_phosphorylase_sf"/>
</dbReference>
<comment type="similarity">
    <text evidence="4">Belongs to the PNP/MTAP phosphorylase family. MTAP subfamily.</text>
</comment>
<dbReference type="InterPro" id="IPR010044">
    <property type="entry name" value="MTAP"/>
</dbReference>
<comment type="subcellular location">
    <subcellularLocation>
        <location evidence="4">Cytoplasm</location>
    </subcellularLocation>
    <subcellularLocation>
        <location evidence="4">Nucleus</location>
    </subcellularLocation>
</comment>
<keyword evidence="4" id="KW-0539">Nucleus</keyword>
<dbReference type="GO" id="GO:0005829">
    <property type="term" value="C:cytosol"/>
    <property type="evidence" value="ECO:0007669"/>
    <property type="project" value="TreeGrafter"/>
</dbReference>
<organism evidence="6 7">
    <name type="scientific">Littorina saxatilis</name>
    <dbReference type="NCBI Taxonomy" id="31220"/>
    <lineage>
        <taxon>Eukaryota</taxon>
        <taxon>Metazoa</taxon>
        <taxon>Spiralia</taxon>
        <taxon>Lophotrochozoa</taxon>
        <taxon>Mollusca</taxon>
        <taxon>Gastropoda</taxon>
        <taxon>Caenogastropoda</taxon>
        <taxon>Littorinimorpha</taxon>
        <taxon>Littorinoidea</taxon>
        <taxon>Littorinidae</taxon>
        <taxon>Littorina</taxon>
    </lineage>
</organism>
<feature type="binding site" evidence="4">
    <location>
        <begin position="214"/>
        <end position="216"/>
    </location>
    <ligand>
        <name>substrate</name>
    </ligand>
</feature>
<feature type="binding site" evidence="4">
    <location>
        <begin position="54"/>
        <end position="55"/>
    </location>
    <ligand>
        <name>phosphate</name>
        <dbReference type="ChEBI" id="CHEBI:43474"/>
    </ligand>
</feature>
<dbReference type="GO" id="GO:0017061">
    <property type="term" value="F:S-methyl-5-thioadenosine phosphorylase activity"/>
    <property type="evidence" value="ECO:0007669"/>
    <property type="project" value="UniProtKB-UniRule"/>
</dbReference>
<keyword evidence="1 4" id="KW-0328">Glycosyltransferase</keyword>
<comment type="subunit">
    <text evidence="4">Homotrimer.</text>
</comment>
<feature type="domain" description="Nucleoside phosphorylase" evidence="5">
    <location>
        <begin position="5"/>
        <end position="249"/>
    </location>
</feature>
<keyword evidence="3 4" id="KW-0660">Purine salvage</keyword>
<feature type="binding site" evidence="4">
    <location>
        <position position="190"/>
    </location>
    <ligand>
        <name>substrate</name>
    </ligand>
</feature>
<dbReference type="GO" id="GO:0005634">
    <property type="term" value="C:nucleus"/>
    <property type="evidence" value="ECO:0007669"/>
    <property type="project" value="UniProtKB-SubCell"/>
</dbReference>
<evidence type="ECO:0000313" key="6">
    <source>
        <dbReference type="EMBL" id="KAK7100032.1"/>
    </source>
</evidence>
<sequence length="276" mass="30187">MGKVKIGIIGGSGLDNPDLLENRKEKEVNTLYGKPSSPLVLGTIKGTDCVLLGRHGKGHTISPSNVNYRANISALQSEGCTHVIVTTACGSLQENVHPGEIVIIDQFIDRTQGRKQTFYDGSPDAPKGICHIPMNEPFCRRTREILQKCVSELGLSHHKEGTMITIEGPRFSTKAESKLWRAWGAHVVNMSTVPEVVLANEAGLPYAALALVTDYDSWREDTEAVHVELAVKTFKENAQRAIKVLLAAIPEIAQGAWEDTLTECQRIAKSSIMLPH</sequence>
<keyword evidence="4" id="KW-0963">Cytoplasm</keyword>
<reference evidence="6 7" key="1">
    <citation type="submission" date="2024-02" db="EMBL/GenBank/DDBJ databases">
        <title>Chromosome-scale genome assembly of the rough periwinkle Littorina saxatilis.</title>
        <authorList>
            <person name="De Jode A."/>
            <person name="Faria R."/>
            <person name="Formenti G."/>
            <person name="Sims Y."/>
            <person name="Smith T.P."/>
            <person name="Tracey A."/>
            <person name="Wood J.M.D."/>
            <person name="Zagrodzka Z.B."/>
            <person name="Johannesson K."/>
            <person name="Butlin R.K."/>
            <person name="Leder E.H."/>
        </authorList>
    </citation>
    <scope>NUCLEOTIDE SEQUENCE [LARGE SCALE GENOMIC DNA]</scope>
    <source>
        <strain evidence="6">Snail1</strain>
        <tissue evidence="6">Muscle</tissue>
    </source>
</reference>
<dbReference type="EC" id="2.4.2.28" evidence="4"/>
<feature type="site" description="Important for substrate specificity" evidence="4">
    <location>
        <position position="227"/>
    </location>
</feature>
<proteinExistence type="inferred from homology"/>
<evidence type="ECO:0000256" key="2">
    <source>
        <dbReference type="ARBA" id="ARBA00022679"/>
    </source>
</evidence>
<dbReference type="InterPro" id="IPR018099">
    <property type="entry name" value="Purine_phosphorylase-2_CS"/>
</dbReference>
<feature type="binding site" evidence="4">
    <location>
        <position position="191"/>
    </location>
    <ligand>
        <name>phosphate</name>
        <dbReference type="ChEBI" id="CHEBI:43474"/>
    </ligand>
</feature>
<comment type="caution">
    <text evidence="6">The sequence shown here is derived from an EMBL/GenBank/DDBJ whole genome shotgun (WGS) entry which is preliminary data.</text>
</comment>
<evidence type="ECO:0000313" key="7">
    <source>
        <dbReference type="Proteomes" id="UP001374579"/>
    </source>
</evidence>
<dbReference type="SUPFAM" id="SSF53167">
    <property type="entry name" value="Purine and uridine phosphorylases"/>
    <property type="match status" value="1"/>
</dbReference>
<protein>
    <recommendedName>
        <fullName evidence="4">S-methyl-5'-thioadenosine phosphorylase</fullName>
        <ecNumber evidence="4">2.4.2.28</ecNumber>
    </recommendedName>
    <alternativeName>
        <fullName evidence="4">5'-methylthioadenosine phosphorylase</fullName>
        <shortName evidence="4">MTA phosphorylase</shortName>
        <shortName evidence="4">MTAP</shortName>
        <shortName evidence="4">MTAPase</shortName>
    </alternativeName>
</protein>
<dbReference type="CDD" id="cd09010">
    <property type="entry name" value="MTAP_SsMTAPII_like_MTIP"/>
    <property type="match status" value="1"/>
</dbReference>
<dbReference type="Proteomes" id="UP001374579">
    <property type="component" value="Unassembled WGS sequence"/>
</dbReference>
<dbReference type="FunFam" id="3.40.50.1580:FF:000012">
    <property type="entry name" value="Probable 6-oxopurine nucleoside phosphorylase"/>
    <property type="match status" value="1"/>
</dbReference>
<comment type="pathway">
    <text evidence="4">Amino-acid biosynthesis; L-methionine biosynthesis via salvage pathway; S-methyl-5-thio-alpha-D-ribose 1-phosphate from S-methyl-5'-thioadenosine (phosphorylase route): step 1/1.</text>
</comment>
<evidence type="ECO:0000259" key="5">
    <source>
        <dbReference type="Pfam" id="PF01048"/>
    </source>
</evidence>
<name>A0AAN9B762_9CAEN</name>
<dbReference type="PROSITE" id="PS01240">
    <property type="entry name" value="PNP_MTAP_2"/>
    <property type="match status" value="1"/>
</dbReference>
<dbReference type="AlphaFoldDB" id="A0AAN9B762"/>
<comment type="function">
    <text evidence="4">Catalyzes the reversible phosphorylation of S-methyl-5'-thioadenosine (MTA) to adenine and 5-methylthioribose-1-phosphate. Involved in the breakdown of MTA, a major by-product of polyamine biosynthesis. Responsible for the first step in the methionine salvage pathway after MTA has been generated from S-adenosylmethionine. Has broad substrate specificity with 6-aminopurine nucleosides as preferred substrates.</text>
</comment>
<dbReference type="PANTHER" id="PTHR42679">
    <property type="entry name" value="S-METHYL-5'-THIOADENOSINE PHOSPHORYLASE"/>
    <property type="match status" value="1"/>
</dbReference>
<dbReference type="Pfam" id="PF01048">
    <property type="entry name" value="PNP_UDP_1"/>
    <property type="match status" value="1"/>
</dbReference>
<dbReference type="GO" id="GO:0019509">
    <property type="term" value="P:L-methionine salvage from methylthioadenosine"/>
    <property type="evidence" value="ECO:0007669"/>
    <property type="project" value="UniProtKB-UniRule"/>
</dbReference>
<evidence type="ECO:0000256" key="1">
    <source>
        <dbReference type="ARBA" id="ARBA00022676"/>
    </source>
</evidence>